<evidence type="ECO:0000256" key="8">
    <source>
        <dbReference type="ARBA" id="ARBA00022490"/>
    </source>
</evidence>
<dbReference type="GO" id="GO:0004523">
    <property type="term" value="F:RNA-DNA hybrid ribonuclease activity"/>
    <property type="evidence" value="ECO:0007669"/>
    <property type="project" value="UniProtKB-UniRule"/>
</dbReference>
<keyword evidence="8 14" id="KW-0963">Cytoplasm</keyword>
<organism evidence="18 19">
    <name type="scientific">Hyphomicrobium facile</name>
    <dbReference type="NCBI Taxonomy" id="51670"/>
    <lineage>
        <taxon>Bacteria</taxon>
        <taxon>Pseudomonadati</taxon>
        <taxon>Pseudomonadota</taxon>
        <taxon>Alphaproteobacteria</taxon>
        <taxon>Hyphomicrobiales</taxon>
        <taxon>Hyphomicrobiaceae</taxon>
        <taxon>Hyphomicrobium</taxon>
    </lineage>
</organism>
<keyword evidence="13 14" id="KW-0464">Manganese</keyword>
<dbReference type="GO" id="GO:0003723">
    <property type="term" value="F:RNA binding"/>
    <property type="evidence" value="ECO:0007669"/>
    <property type="project" value="UniProtKB-UniRule"/>
</dbReference>
<comment type="catalytic activity">
    <reaction evidence="1 14 15 16">
        <text>Endonucleolytic cleavage to 5'-phosphomonoester.</text>
        <dbReference type="EC" id="3.1.26.4"/>
    </reaction>
</comment>
<evidence type="ECO:0000256" key="5">
    <source>
        <dbReference type="ARBA" id="ARBA00007383"/>
    </source>
</evidence>
<dbReference type="PANTHER" id="PTHR10954:SF18">
    <property type="entry name" value="RIBONUCLEASE HII"/>
    <property type="match status" value="1"/>
</dbReference>
<keyword evidence="19" id="KW-1185">Reference proteome</keyword>
<evidence type="ECO:0000259" key="17">
    <source>
        <dbReference type="PROSITE" id="PS51975"/>
    </source>
</evidence>
<dbReference type="NCBIfam" id="NF000595">
    <property type="entry name" value="PRK00015.1-3"/>
    <property type="match status" value="1"/>
</dbReference>
<dbReference type="AlphaFoldDB" id="A0A1I7NQC5"/>
<dbReference type="GO" id="GO:0032299">
    <property type="term" value="C:ribonuclease H2 complex"/>
    <property type="evidence" value="ECO:0007669"/>
    <property type="project" value="TreeGrafter"/>
</dbReference>
<dbReference type="InterPro" id="IPR022898">
    <property type="entry name" value="RNase_HII"/>
</dbReference>
<accession>A0A1I7NQC5</accession>
<dbReference type="EMBL" id="FPCH01000003">
    <property type="protein sequence ID" value="SFV36869.1"/>
    <property type="molecule type" value="Genomic_DNA"/>
</dbReference>
<reference evidence="19" key="1">
    <citation type="submission" date="2016-10" db="EMBL/GenBank/DDBJ databases">
        <authorList>
            <person name="Varghese N."/>
            <person name="Submissions S."/>
        </authorList>
    </citation>
    <scope>NUCLEOTIDE SEQUENCE [LARGE SCALE GENOMIC DNA]</scope>
    <source>
        <strain evidence="19">DSM 1565</strain>
    </source>
</reference>
<dbReference type="InterPro" id="IPR001352">
    <property type="entry name" value="RNase_HII/HIII"/>
</dbReference>
<evidence type="ECO:0000256" key="16">
    <source>
        <dbReference type="RuleBase" id="RU003515"/>
    </source>
</evidence>
<comment type="subcellular location">
    <subcellularLocation>
        <location evidence="4 14">Cytoplasm</location>
    </subcellularLocation>
</comment>
<dbReference type="SUPFAM" id="SSF53098">
    <property type="entry name" value="Ribonuclease H-like"/>
    <property type="match status" value="1"/>
</dbReference>
<dbReference type="GO" id="GO:0030145">
    <property type="term" value="F:manganese ion binding"/>
    <property type="evidence" value="ECO:0007669"/>
    <property type="project" value="UniProtKB-UniRule"/>
</dbReference>
<evidence type="ECO:0000256" key="1">
    <source>
        <dbReference type="ARBA" id="ARBA00000077"/>
    </source>
</evidence>
<comment type="cofactor">
    <cofactor evidence="14 15">
        <name>Mn(2+)</name>
        <dbReference type="ChEBI" id="CHEBI:29035"/>
    </cofactor>
    <cofactor evidence="14 15">
        <name>Mg(2+)</name>
        <dbReference type="ChEBI" id="CHEBI:18420"/>
    </cofactor>
    <text evidence="14 15">Manganese or magnesium. Binds 1 divalent metal ion per monomer in the absence of substrate. May bind a second metal ion after substrate binding.</text>
</comment>
<evidence type="ECO:0000256" key="11">
    <source>
        <dbReference type="ARBA" id="ARBA00022759"/>
    </source>
</evidence>
<feature type="binding site" evidence="14 15">
    <location>
        <position position="121"/>
    </location>
    <ligand>
        <name>a divalent metal cation</name>
        <dbReference type="ChEBI" id="CHEBI:60240"/>
    </ligand>
</feature>
<comment type="function">
    <text evidence="3 14 16">Endonuclease that specifically degrades the RNA of RNA-DNA hybrids.</text>
</comment>
<dbReference type="Proteomes" id="UP000199423">
    <property type="component" value="Unassembled WGS sequence"/>
</dbReference>
<keyword evidence="10 14" id="KW-0479">Metal-binding</keyword>
<gene>
    <name evidence="14" type="primary">rnhB</name>
    <name evidence="18" type="ORF">SAMN04488557_2854</name>
</gene>
<proteinExistence type="inferred from homology"/>
<evidence type="ECO:0000256" key="13">
    <source>
        <dbReference type="ARBA" id="ARBA00023211"/>
    </source>
</evidence>
<comment type="similarity">
    <text evidence="5 14 16">Belongs to the RNase HII family.</text>
</comment>
<dbReference type="GO" id="GO:0043137">
    <property type="term" value="P:DNA replication, removal of RNA primer"/>
    <property type="evidence" value="ECO:0007669"/>
    <property type="project" value="TreeGrafter"/>
</dbReference>
<name>A0A1I7NQC5_9HYPH</name>
<dbReference type="CDD" id="cd07182">
    <property type="entry name" value="RNase_HII_bacteria_HII_like"/>
    <property type="match status" value="1"/>
</dbReference>
<evidence type="ECO:0000256" key="14">
    <source>
        <dbReference type="HAMAP-Rule" id="MF_00052"/>
    </source>
</evidence>
<dbReference type="RefSeq" id="WP_092868408.1">
    <property type="nucleotide sequence ID" value="NZ_FPCH01000003.1"/>
</dbReference>
<feature type="domain" description="RNase H type-2" evidence="17">
    <location>
        <begin position="24"/>
        <end position="212"/>
    </location>
</feature>
<evidence type="ECO:0000256" key="7">
    <source>
        <dbReference type="ARBA" id="ARBA00019179"/>
    </source>
</evidence>
<evidence type="ECO:0000256" key="6">
    <source>
        <dbReference type="ARBA" id="ARBA00012180"/>
    </source>
</evidence>
<dbReference type="STRING" id="51670.SAMN04488557_2854"/>
<evidence type="ECO:0000256" key="9">
    <source>
        <dbReference type="ARBA" id="ARBA00022722"/>
    </source>
</evidence>
<dbReference type="GO" id="GO:0005737">
    <property type="term" value="C:cytoplasm"/>
    <property type="evidence" value="ECO:0007669"/>
    <property type="project" value="UniProtKB-SubCell"/>
</dbReference>
<comment type="cofactor">
    <cofactor evidence="2">
        <name>Mg(2+)</name>
        <dbReference type="ChEBI" id="CHEBI:18420"/>
    </cofactor>
</comment>
<evidence type="ECO:0000256" key="10">
    <source>
        <dbReference type="ARBA" id="ARBA00022723"/>
    </source>
</evidence>
<dbReference type="PROSITE" id="PS51975">
    <property type="entry name" value="RNASE_H_2"/>
    <property type="match status" value="1"/>
</dbReference>
<feature type="binding site" evidence="14 15">
    <location>
        <position position="30"/>
    </location>
    <ligand>
        <name>a divalent metal cation</name>
        <dbReference type="ChEBI" id="CHEBI:60240"/>
    </ligand>
</feature>
<evidence type="ECO:0000256" key="4">
    <source>
        <dbReference type="ARBA" id="ARBA00004496"/>
    </source>
</evidence>
<dbReference type="PANTHER" id="PTHR10954">
    <property type="entry name" value="RIBONUCLEASE H2 SUBUNIT A"/>
    <property type="match status" value="1"/>
</dbReference>
<dbReference type="InterPro" id="IPR024567">
    <property type="entry name" value="RNase_HII/HIII_dom"/>
</dbReference>
<dbReference type="EC" id="3.1.26.4" evidence="6 14"/>
<keyword evidence="9 14" id="KW-0540">Nuclease</keyword>
<protein>
    <recommendedName>
        <fullName evidence="7 14">Ribonuclease HII</fullName>
        <shortName evidence="14">RNase HII</shortName>
        <ecNumber evidence="6 14">3.1.26.4</ecNumber>
    </recommendedName>
</protein>
<evidence type="ECO:0000256" key="2">
    <source>
        <dbReference type="ARBA" id="ARBA00001946"/>
    </source>
</evidence>
<evidence type="ECO:0000313" key="19">
    <source>
        <dbReference type="Proteomes" id="UP000199423"/>
    </source>
</evidence>
<feature type="binding site" evidence="14 15">
    <location>
        <position position="31"/>
    </location>
    <ligand>
        <name>a divalent metal cation</name>
        <dbReference type="ChEBI" id="CHEBI:60240"/>
    </ligand>
</feature>
<evidence type="ECO:0000256" key="12">
    <source>
        <dbReference type="ARBA" id="ARBA00022801"/>
    </source>
</evidence>
<sequence length="220" mass="23663">MKIADSRIKPTFELEAAEHLLGSRPIAGVDEAGRGPWAGPVVAAAVILDPDKIPANIDDSKILDEDSRAYLYRRIMKVAIVGVGVADVERIDRENILGATLWAMGQAIGQLTETPKLVLVDGNKAPRVAMATRTIVKGDSKCLSIAAASIIAKVTRDRLMMEMARDYPGYGFERHKGYGTPEHQAAIDKLGVSAMHRRSFKPVQLALGLGPALGLRLADA</sequence>
<dbReference type="GO" id="GO:0006298">
    <property type="term" value="P:mismatch repair"/>
    <property type="evidence" value="ECO:0007669"/>
    <property type="project" value="TreeGrafter"/>
</dbReference>
<keyword evidence="12 14" id="KW-0378">Hydrolase</keyword>
<dbReference type="OrthoDB" id="9803420at2"/>
<dbReference type="HAMAP" id="MF_00052_B">
    <property type="entry name" value="RNase_HII_B"/>
    <property type="match status" value="1"/>
</dbReference>
<dbReference type="Pfam" id="PF01351">
    <property type="entry name" value="RNase_HII"/>
    <property type="match status" value="1"/>
</dbReference>
<keyword evidence="11 14" id="KW-0255">Endonuclease</keyword>
<evidence type="ECO:0000313" key="18">
    <source>
        <dbReference type="EMBL" id="SFV36869.1"/>
    </source>
</evidence>
<evidence type="ECO:0000256" key="15">
    <source>
        <dbReference type="PROSITE-ProRule" id="PRU01319"/>
    </source>
</evidence>
<evidence type="ECO:0000256" key="3">
    <source>
        <dbReference type="ARBA" id="ARBA00004065"/>
    </source>
</evidence>
<dbReference type="InterPro" id="IPR012337">
    <property type="entry name" value="RNaseH-like_sf"/>
</dbReference>
<dbReference type="InterPro" id="IPR036397">
    <property type="entry name" value="RNaseH_sf"/>
</dbReference>
<dbReference type="Gene3D" id="3.30.420.10">
    <property type="entry name" value="Ribonuclease H-like superfamily/Ribonuclease H"/>
    <property type="match status" value="1"/>
</dbReference>